<organism evidence="4 5">
    <name type="scientific">Pseudolysobacter antarcticus</name>
    <dbReference type="NCBI Taxonomy" id="2511995"/>
    <lineage>
        <taxon>Bacteria</taxon>
        <taxon>Pseudomonadati</taxon>
        <taxon>Pseudomonadota</taxon>
        <taxon>Gammaproteobacteria</taxon>
        <taxon>Lysobacterales</taxon>
        <taxon>Rhodanobacteraceae</taxon>
        <taxon>Pseudolysobacter</taxon>
    </lineage>
</organism>
<evidence type="ECO:0000313" key="4">
    <source>
        <dbReference type="EMBL" id="QBB69969.1"/>
    </source>
</evidence>
<feature type="signal peptide" evidence="2">
    <location>
        <begin position="1"/>
        <end position="23"/>
    </location>
</feature>
<feature type="compositionally biased region" description="Basic and acidic residues" evidence="1">
    <location>
        <begin position="285"/>
        <end position="303"/>
    </location>
</feature>
<proteinExistence type="predicted"/>
<dbReference type="PANTHER" id="PTHR21666:SF270">
    <property type="entry name" value="MUREIN HYDROLASE ACTIVATOR ENVC"/>
    <property type="match status" value="1"/>
</dbReference>
<name>A0A411HHG9_9GAMM</name>
<keyword evidence="2" id="KW-0732">Signal</keyword>
<evidence type="ECO:0000259" key="3">
    <source>
        <dbReference type="Pfam" id="PF01551"/>
    </source>
</evidence>
<sequence>MSKLFATLISAILLCAISGTTIAAGNSVVTAPQGGVARWAGMAAKDCGIYGKRYAAVGSVCYYPIDIQTSVGSHEIALWDQQGKQHLGYVTVEKQDFPEVPIELPPSLIGFIDLSAADLARAQKETAEVAKVLRGSDHAPQFSLPLGKPASSLPKSANDFGSMRTFNGKVKSLHSGLDFPVNEGSPVKAVAAGTVVLAADHFFTGNAVYIDHGDGLVSMYFHMNSLAVKTGDVVKRGQTLGVVGRSGRGTGPHLHIGLRWLGKRIDPERLLEAPAKLPSVSDSKAAAEQKIRKADHEVPKEGETPLNDEG</sequence>
<evidence type="ECO:0000256" key="1">
    <source>
        <dbReference type="SAM" id="MobiDB-lite"/>
    </source>
</evidence>
<dbReference type="Gene3D" id="2.70.70.10">
    <property type="entry name" value="Glucose Permease (Domain IIA)"/>
    <property type="match status" value="1"/>
</dbReference>
<dbReference type="KEGG" id="xbc:ELE36_06110"/>
<dbReference type="RefSeq" id="WP_129832228.1">
    <property type="nucleotide sequence ID" value="NZ_CP035704.1"/>
</dbReference>
<dbReference type="OrthoDB" id="9815245at2"/>
<protein>
    <submittedName>
        <fullName evidence="4">M23 family metallopeptidase</fullName>
    </submittedName>
</protein>
<dbReference type="InterPro" id="IPR011055">
    <property type="entry name" value="Dup_hybrid_motif"/>
</dbReference>
<dbReference type="InterPro" id="IPR016047">
    <property type="entry name" value="M23ase_b-sheet_dom"/>
</dbReference>
<dbReference type="AlphaFoldDB" id="A0A411HHG9"/>
<feature type="region of interest" description="Disordered" evidence="1">
    <location>
        <begin position="274"/>
        <end position="310"/>
    </location>
</feature>
<gene>
    <name evidence="4" type="ORF">ELE36_06110</name>
</gene>
<dbReference type="Pfam" id="PF01551">
    <property type="entry name" value="Peptidase_M23"/>
    <property type="match status" value="1"/>
</dbReference>
<dbReference type="Proteomes" id="UP000291562">
    <property type="component" value="Chromosome"/>
</dbReference>
<evidence type="ECO:0000256" key="2">
    <source>
        <dbReference type="SAM" id="SignalP"/>
    </source>
</evidence>
<keyword evidence="5" id="KW-1185">Reference proteome</keyword>
<feature type="domain" description="M23ase beta-sheet core" evidence="3">
    <location>
        <begin position="173"/>
        <end position="267"/>
    </location>
</feature>
<accession>A0A411HHG9</accession>
<evidence type="ECO:0000313" key="5">
    <source>
        <dbReference type="Proteomes" id="UP000291562"/>
    </source>
</evidence>
<dbReference type="GO" id="GO:0004222">
    <property type="term" value="F:metalloendopeptidase activity"/>
    <property type="evidence" value="ECO:0007669"/>
    <property type="project" value="TreeGrafter"/>
</dbReference>
<reference evidence="4 5" key="1">
    <citation type="submission" date="2019-01" db="EMBL/GenBank/DDBJ databases">
        <title>Pseudolysobacter antarctica gen. nov., sp. nov., isolated from Fildes Peninsula, Antarctica.</title>
        <authorList>
            <person name="Wei Z."/>
            <person name="Peng F."/>
        </authorList>
    </citation>
    <scope>NUCLEOTIDE SEQUENCE [LARGE SCALE GENOMIC DNA]</scope>
    <source>
        <strain evidence="4 5">AQ6-296</strain>
    </source>
</reference>
<dbReference type="EMBL" id="CP035704">
    <property type="protein sequence ID" value="QBB69969.1"/>
    <property type="molecule type" value="Genomic_DNA"/>
</dbReference>
<dbReference type="PANTHER" id="PTHR21666">
    <property type="entry name" value="PEPTIDASE-RELATED"/>
    <property type="match status" value="1"/>
</dbReference>
<dbReference type="CDD" id="cd12797">
    <property type="entry name" value="M23_peptidase"/>
    <property type="match status" value="1"/>
</dbReference>
<dbReference type="InterPro" id="IPR050570">
    <property type="entry name" value="Cell_wall_metabolism_enzyme"/>
</dbReference>
<feature type="chain" id="PRO_5019510901" evidence="2">
    <location>
        <begin position="24"/>
        <end position="310"/>
    </location>
</feature>
<dbReference type="SUPFAM" id="SSF51261">
    <property type="entry name" value="Duplicated hybrid motif"/>
    <property type="match status" value="1"/>
</dbReference>